<dbReference type="EMBL" id="CP025938">
    <property type="protein sequence ID" value="AUS04125.1"/>
    <property type="molecule type" value="Genomic_DNA"/>
</dbReference>
<gene>
    <name evidence="1" type="ORF">C1A40_00905</name>
</gene>
<evidence type="ECO:0000313" key="2">
    <source>
        <dbReference type="Proteomes" id="UP000236592"/>
    </source>
</evidence>
<evidence type="ECO:0000313" key="1">
    <source>
        <dbReference type="EMBL" id="AUS04125.1"/>
    </source>
</evidence>
<keyword evidence="2" id="KW-1185">Reference proteome</keyword>
<sequence length="72" mass="8533">MIKADLTEPEFNTEGIFTVTIRRSFDFNKWVERWGENSLVLNAQSLHLIFMHLNNHHPEHVLNPNSNKLINY</sequence>
<dbReference type="KEGG" id="taj:C1A40_00905"/>
<proteinExistence type="predicted"/>
<reference evidence="2" key="1">
    <citation type="submission" date="2018-01" db="EMBL/GenBank/DDBJ databases">
        <title>Complete genome of Tamlana sp. UJ94.</title>
        <authorList>
            <person name="Jung J."/>
            <person name="Chung D."/>
            <person name="Bae S.S."/>
            <person name="Baek K."/>
        </authorList>
    </citation>
    <scope>NUCLEOTIDE SEQUENCE [LARGE SCALE GENOMIC DNA]</scope>
    <source>
        <strain evidence="2">UJ94</strain>
    </source>
</reference>
<accession>A0A2I7SE01</accession>
<name>A0A2I7SE01_9FLAO</name>
<dbReference type="AlphaFoldDB" id="A0A2I7SE01"/>
<dbReference type="Proteomes" id="UP000236592">
    <property type="component" value="Chromosome"/>
</dbReference>
<organism evidence="1 2">
    <name type="scientific">Pseudotamlana carrageenivorans</name>
    <dbReference type="NCBI Taxonomy" id="2069432"/>
    <lineage>
        <taxon>Bacteria</taxon>
        <taxon>Pseudomonadati</taxon>
        <taxon>Bacteroidota</taxon>
        <taxon>Flavobacteriia</taxon>
        <taxon>Flavobacteriales</taxon>
        <taxon>Flavobacteriaceae</taxon>
        <taxon>Pseudotamlana</taxon>
    </lineage>
</organism>
<protein>
    <submittedName>
        <fullName evidence="1">Uncharacterized protein</fullName>
    </submittedName>
</protein>